<proteinExistence type="predicted"/>
<feature type="compositionally biased region" description="Gly residues" evidence="1">
    <location>
        <begin position="1"/>
        <end position="13"/>
    </location>
</feature>
<comment type="caution">
    <text evidence="2">The sequence shown here is derived from an EMBL/GenBank/DDBJ whole genome shotgun (WGS) entry which is preliminary data.</text>
</comment>
<dbReference type="Proteomes" id="UP001501842">
    <property type="component" value="Unassembled WGS sequence"/>
</dbReference>
<accession>A0ABN3TUX0</accession>
<organism evidence="2 3">
    <name type="scientific">Actinocorallia aurantiaca</name>
    <dbReference type="NCBI Taxonomy" id="46204"/>
    <lineage>
        <taxon>Bacteria</taxon>
        <taxon>Bacillati</taxon>
        <taxon>Actinomycetota</taxon>
        <taxon>Actinomycetes</taxon>
        <taxon>Streptosporangiales</taxon>
        <taxon>Thermomonosporaceae</taxon>
        <taxon>Actinocorallia</taxon>
    </lineage>
</organism>
<feature type="region of interest" description="Disordered" evidence="1">
    <location>
        <begin position="1"/>
        <end position="56"/>
    </location>
</feature>
<protein>
    <submittedName>
        <fullName evidence="2">Uncharacterized protein</fullName>
    </submittedName>
</protein>
<evidence type="ECO:0000313" key="2">
    <source>
        <dbReference type="EMBL" id="GAA2719002.1"/>
    </source>
</evidence>
<gene>
    <name evidence="2" type="ORF">GCM10010439_03510</name>
</gene>
<keyword evidence="3" id="KW-1185">Reference proteome</keyword>
<reference evidence="2 3" key="1">
    <citation type="journal article" date="2019" name="Int. J. Syst. Evol. Microbiol.">
        <title>The Global Catalogue of Microorganisms (GCM) 10K type strain sequencing project: providing services to taxonomists for standard genome sequencing and annotation.</title>
        <authorList>
            <consortium name="The Broad Institute Genomics Platform"/>
            <consortium name="The Broad Institute Genome Sequencing Center for Infectious Disease"/>
            <person name="Wu L."/>
            <person name="Ma J."/>
        </authorList>
    </citation>
    <scope>NUCLEOTIDE SEQUENCE [LARGE SCALE GENOMIC DNA]</scope>
    <source>
        <strain evidence="2 3">JCM 8201</strain>
    </source>
</reference>
<dbReference type="EMBL" id="BAAATZ010000002">
    <property type="protein sequence ID" value="GAA2719002.1"/>
    <property type="molecule type" value="Genomic_DNA"/>
</dbReference>
<evidence type="ECO:0000256" key="1">
    <source>
        <dbReference type="SAM" id="MobiDB-lite"/>
    </source>
</evidence>
<evidence type="ECO:0000313" key="3">
    <source>
        <dbReference type="Proteomes" id="UP001501842"/>
    </source>
</evidence>
<sequence>MGDGQFQGDGGRGAARDDQAPEEGGGPGGEDERGSEPFQEVEAGREGAGAVGGERTVVGRLGGEELWLRHGSTMCRWKARQGAESDSVDCSVRVSAR</sequence>
<name>A0ABN3TUX0_9ACTN</name>